<dbReference type="InterPro" id="IPR050509">
    <property type="entry name" value="CoA-transferase_III"/>
</dbReference>
<dbReference type="Proteomes" id="UP000185696">
    <property type="component" value="Unassembled WGS sequence"/>
</dbReference>
<gene>
    <name evidence="2" type="ORF">BLA60_01520</name>
</gene>
<dbReference type="Gene3D" id="3.40.50.10540">
    <property type="entry name" value="Crotonobetainyl-coa:carnitine coa-transferase, domain 1"/>
    <property type="match status" value="1"/>
</dbReference>
<organism evidence="2 3">
    <name type="scientific">Actinophytocola xinjiangensis</name>
    <dbReference type="NCBI Taxonomy" id="485602"/>
    <lineage>
        <taxon>Bacteria</taxon>
        <taxon>Bacillati</taxon>
        <taxon>Actinomycetota</taxon>
        <taxon>Actinomycetes</taxon>
        <taxon>Pseudonocardiales</taxon>
        <taxon>Pseudonocardiaceae</taxon>
    </lineage>
</organism>
<dbReference type="InterPro" id="IPR023606">
    <property type="entry name" value="CoA-Trfase_III_dom_1_sf"/>
</dbReference>
<protein>
    <recommendedName>
        <fullName evidence="4">Crotonobetainyl-CoA:carnitine CoA-transferase CaiB-like acyl-CoA transferase</fullName>
    </recommendedName>
</protein>
<accession>A0A7Z0WTW3</accession>
<keyword evidence="3" id="KW-1185">Reference proteome</keyword>
<feature type="region of interest" description="Disordered" evidence="1">
    <location>
        <begin position="221"/>
        <end position="246"/>
    </location>
</feature>
<name>A0A7Z0WTW3_9PSEU</name>
<sequence>MTGFVQTRLLDGLRVVEIALFEAGGVGTVLADLGADVVKIERPGTGDPVRTAGWPFVEGVSLMHHHLGRGKRSVALDLAHPDGAALATRLMLGADVVVEGMRPGALDRRGLGAAALRARRPELVWCTVSGYGTTGPYARLAAHGLAFDAWAGLMTVTQTPEGHPSGSVRVPLGTRVTPLLAATSVLAAVLRARTSGAGATLDIAEADAAMAVDWLTVEGHRAHERPESEVTGNPNDGGARREPGTAGIGESVRYQVYRSRDGHVLFMATEQKFWVNFCTAVGRPDLTGDGATATSHAIGDHALRRELAGLFTQRSTVDWVALGLAENFPVAPVNDPRSLADDPHFRHRNPWLPAAEYGADLVGLPVHLVGERLAPPAPAPAVGQHTDEVLRAAGVSDEDLHRLRAAGALA</sequence>
<dbReference type="SUPFAM" id="SSF89796">
    <property type="entry name" value="CoA-transferase family III (CaiB/BaiF)"/>
    <property type="match status" value="1"/>
</dbReference>
<dbReference type="AlphaFoldDB" id="A0A7Z0WTW3"/>
<comment type="caution">
    <text evidence="2">The sequence shown here is derived from an EMBL/GenBank/DDBJ whole genome shotgun (WGS) entry which is preliminary data.</text>
</comment>
<reference evidence="2 3" key="1">
    <citation type="submission" date="2016-12" db="EMBL/GenBank/DDBJ databases">
        <title>The draft genome sequence of Actinophytocola xinjiangensis.</title>
        <authorList>
            <person name="Wang W."/>
            <person name="Yuan L."/>
        </authorList>
    </citation>
    <scope>NUCLEOTIDE SEQUENCE [LARGE SCALE GENOMIC DNA]</scope>
    <source>
        <strain evidence="2 3">CGMCC 4.4663</strain>
    </source>
</reference>
<dbReference type="Pfam" id="PF02515">
    <property type="entry name" value="CoA_transf_3"/>
    <property type="match status" value="1"/>
</dbReference>
<proteinExistence type="predicted"/>
<evidence type="ECO:0000313" key="3">
    <source>
        <dbReference type="Proteomes" id="UP000185696"/>
    </source>
</evidence>
<dbReference type="EMBL" id="MSIF01000001">
    <property type="protein sequence ID" value="OLF14494.1"/>
    <property type="molecule type" value="Genomic_DNA"/>
</dbReference>
<evidence type="ECO:0000313" key="2">
    <source>
        <dbReference type="EMBL" id="OLF14494.1"/>
    </source>
</evidence>
<dbReference type="GO" id="GO:0003824">
    <property type="term" value="F:catalytic activity"/>
    <property type="evidence" value="ECO:0007669"/>
    <property type="project" value="InterPro"/>
</dbReference>
<evidence type="ECO:0000256" key="1">
    <source>
        <dbReference type="SAM" id="MobiDB-lite"/>
    </source>
</evidence>
<dbReference type="InterPro" id="IPR044855">
    <property type="entry name" value="CoA-Trfase_III_dom3_sf"/>
</dbReference>
<dbReference type="PANTHER" id="PTHR48228:SF7">
    <property type="entry name" value="FATTY ACYL-COA TRANSFERASE RV3272-RELATED"/>
    <property type="match status" value="1"/>
</dbReference>
<evidence type="ECO:0008006" key="4">
    <source>
        <dbReference type="Google" id="ProtNLM"/>
    </source>
</evidence>
<dbReference type="Gene3D" id="3.30.1540.10">
    <property type="entry name" value="formyl-coa transferase, domain 3"/>
    <property type="match status" value="1"/>
</dbReference>
<dbReference type="PANTHER" id="PTHR48228">
    <property type="entry name" value="SUCCINYL-COA--D-CITRAMALATE COA-TRANSFERASE"/>
    <property type="match status" value="1"/>
</dbReference>
<dbReference type="InterPro" id="IPR003673">
    <property type="entry name" value="CoA-Trfase_fam_III"/>
</dbReference>